<dbReference type="GO" id="GO:0050112">
    <property type="term" value="F:inositol 2-dehydrogenase (NAD+) activity"/>
    <property type="evidence" value="ECO:0007669"/>
    <property type="project" value="UniProtKB-UniRule"/>
</dbReference>
<dbReference type="GO" id="GO:0000166">
    <property type="term" value="F:nucleotide binding"/>
    <property type="evidence" value="ECO:0007669"/>
    <property type="project" value="InterPro"/>
</dbReference>
<sequence>MSLRVGVIGVGAMGADHINTISTAVPAARVSEVYDFDVDRAYAVAQPVSAGVAGSAEALIDSSAVDAVIICSPDHTHADLAKACIAAGKPVLCEKPLAVTAEDSLSVVDAELAAGRQLVQLGFMRRYDPGYREMRDALRNGDIGEARMVHCVHRNASSHTSSTSEGIVTGSMVHELDIVRWLLDDEIATIRVESPVAEGLRDPQLATIQMRSGVLVSVEVFVNAAYGYDVRCELVGTSGTVSLVPPNPSSIRKAGIDGVRVRDDFIGRFSDAYRLELSAWAEDALNGVVHGPSAWDGYVANVVAASGVASLATGGRQNVPLDPRPNLYS</sequence>
<keyword evidence="2 3" id="KW-0520">NAD</keyword>
<evidence type="ECO:0000259" key="5">
    <source>
        <dbReference type="Pfam" id="PF22725"/>
    </source>
</evidence>
<dbReference type="Proteomes" id="UP000380867">
    <property type="component" value="Unassembled WGS sequence"/>
</dbReference>
<dbReference type="Gene3D" id="3.30.360.10">
    <property type="entry name" value="Dihydrodipicolinate Reductase, domain 2"/>
    <property type="match status" value="1"/>
</dbReference>
<feature type="domain" description="Gfo/Idh/MocA-like oxidoreductase N-terminal" evidence="4">
    <location>
        <begin position="3"/>
        <end position="119"/>
    </location>
</feature>
<reference evidence="6" key="1">
    <citation type="submission" date="2019-09" db="EMBL/GenBank/DDBJ databases">
        <authorList>
            <person name="Li J."/>
        </authorList>
    </citation>
    <scope>NUCLEOTIDE SEQUENCE [LARGE SCALE GENOMIC DNA]</scope>
    <source>
        <strain evidence="6">JCM 14732</strain>
    </source>
</reference>
<keyword evidence="1 3" id="KW-0560">Oxidoreductase</keyword>
<comment type="catalytic activity">
    <reaction evidence="3">
        <text>myo-inositol + NAD(+) = scyllo-inosose + NADH + H(+)</text>
        <dbReference type="Rhea" id="RHEA:16949"/>
        <dbReference type="ChEBI" id="CHEBI:15378"/>
        <dbReference type="ChEBI" id="CHEBI:17268"/>
        <dbReference type="ChEBI" id="CHEBI:17811"/>
        <dbReference type="ChEBI" id="CHEBI:57540"/>
        <dbReference type="ChEBI" id="CHEBI:57945"/>
        <dbReference type="EC" id="1.1.1.18"/>
    </reaction>
</comment>
<dbReference type="Pfam" id="PF22725">
    <property type="entry name" value="GFO_IDH_MocA_C3"/>
    <property type="match status" value="1"/>
</dbReference>
<evidence type="ECO:0000256" key="2">
    <source>
        <dbReference type="ARBA" id="ARBA00023027"/>
    </source>
</evidence>
<comment type="caution">
    <text evidence="6">The sequence shown here is derived from an EMBL/GenBank/DDBJ whole genome shotgun (WGS) entry which is preliminary data.</text>
</comment>
<dbReference type="EMBL" id="SDPQ02000001">
    <property type="protein sequence ID" value="KAA1400023.1"/>
    <property type="molecule type" value="Genomic_DNA"/>
</dbReference>
<evidence type="ECO:0000313" key="7">
    <source>
        <dbReference type="Proteomes" id="UP000380867"/>
    </source>
</evidence>
<dbReference type="AlphaFoldDB" id="A0A5M4FJT4"/>
<dbReference type="Gene3D" id="3.40.50.720">
    <property type="entry name" value="NAD(P)-binding Rossmann-like Domain"/>
    <property type="match status" value="1"/>
</dbReference>
<dbReference type="SUPFAM" id="SSF55347">
    <property type="entry name" value="Glyceraldehyde-3-phosphate dehydrogenase-like, C-terminal domain"/>
    <property type="match status" value="1"/>
</dbReference>
<feature type="domain" description="GFO/IDH/MocA-like oxidoreductase" evidence="5">
    <location>
        <begin position="131"/>
        <end position="241"/>
    </location>
</feature>
<name>A0A5M4FJT4_9ACTN</name>
<evidence type="ECO:0000313" key="6">
    <source>
        <dbReference type="EMBL" id="KAA1400023.1"/>
    </source>
</evidence>
<dbReference type="InterPro" id="IPR000683">
    <property type="entry name" value="Gfo/Idh/MocA-like_OxRdtase_N"/>
</dbReference>
<dbReference type="InterPro" id="IPR050424">
    <property type="entry name" value="Gfo-Idh-MocA_inositol_DH"/>
</dbReference>
<dbReference type="PANTHER" id="PTHR43593:SF1">
    <property type="entry name" value="INOSITOL 2-DEHYDROGENASE"/>
    <property type="match status" value="1"/>
</dbReference>
<dbReference type="PANTHER" id="PTHR43593">
    <property type="match status" value="1"/>
</dbReference>
<protein>
    <recommendedName>
        <fullName evidence="3">Inositol 2-dehydrogenase</fullName>
        <ecNumber evidence="3">1.1.1.18</ecNumber>
    </recommendedName>
    <alternativeName>
        <fullName evidence="3">Myo-inositol 2-dehydrogenase</fullName>
        <shortName evidence="3">MI 2-dehydrogenase</shortName>
    </alternativeName>
</protein>
<gene>
    <name evidence="3" type="primary">iolG</name>
    <name evidence="6" type="ORF">ESP70_004550</name>
</gene>
<dbReference type="InterPro" id="IPR055170">
    <property type="entry name" value="GFO_IDH_MocA-like_dom"/>
</dbReference>
<dbReference type="EC" id="1.1.1.18" evidence="3"/>
<evidence type="ECO:0000259" key="4">
    <source>
        <dbReference type="Pfam" id="PF01408"/>
    </source>
</evidence>
<comment type="function">
    <text evidence="3">Involved in the oxidation of myo-inositol (MI) to 2-keto-myo-inositol (2KMI or 2-inosose).</text>
</comment>
<dbReference type="RefSeq" id="WP_149688128.1">
    <property type="nucleotide sequence ID" value="NZ_SDPQ02000001.1"/>
</dbReference>
<dbReference type="HAMAP" id="MF_01671">
    <property type="entry name" value="IolG"/>
    <property type="match status" value="1"/>
</dbReference>
<dbReference type="GO" id="GO:0019310">
    <property type="term" value="P:inositol catabolic process"/>
    <property type="evidence" value="ECO:0007669"/>
    <property type="project" value="UniProtKB-UniRule"/>
</dbReference>
<comment type="subunit">
    <text evidence="3">Homotetramer.</text>
</comment>
<accession>A0A5M4FJT4</accession>
<evidence type="ECO:0000256" key="1">
    <source>
        <dbReference type="ARBA" id="ARBA00023002"/>
    </source>
</evidence>
<comment type="similarity">
    <text evidence="3">Belongs to the Gfo/Idh/MocA family.</text>
</comment>
<organism evidence="6 7">
    <name type="scientific">Aeromicrobium ginsengisoli</name>
    <dbReference type="NCBI Taxonomy" id="363867"/>
    <lineage>
        <taxon>Bacteria</taxon>
        <taxon>Bacillati</taxon>
        <taxon>Actinomycetota</taxon>
        <taxon>Actinomycetes</taxon>
        <taxon>Propionibacteriales</taxon>
        <taxon>Nocardioidaceae</taxon>
        <taxon>Aeromicrobium</taxon>
    </lineage>
</organism>
<dbReference type="InterPro" id="IPR023794">
    <property type="entry name" value="MI/DCI_dehydrogenase"/>
</dbReference>
<keyword evidence="7" id="KW-1185">Reference proteome</keyword>
<dbReference type="SUPFAM" id="SSF51735">
    <property type="entry name" value="NAD(P)-binding Rossmann-fold domains"/>
    <property type="match status" value="1"/>
</dbReference>
<proteinExistence type="inferred from homology"/>
<dbReference type="OrthoDB" id="256869at2"/>
<dbReference type="Pfam" id="PF01408">
    <property type="entry name" value="GFO_IDH_MocA"/>
    <property type="match status" value="1"/>
</dbReference>
<evidence type="ECO:0000256" key="3">
    <source>
        <dbReference type="HAMAP-Rule" id="MF_01671"/>
    </source>
</evidence>
<dbReference type="InterPro" id="IPR036291">
    <property type="entry name" value="NAD(P)-bd_dom_sf"/>
</dbReference>